<dbReference type="PRINTS" id="PR00344">
    <property type="entry name" value="BCTRLSENSOR"/>
</dbReference>
<dbReference type="InterPro" id="IPR035965">
    <property type="entry name" value="PAS-like_dom_sf"/>
</dbReference>
<dbReference type="STRING" id="1185766.SAMN05216224_10375"/>
<evidence type="ECO:0000256" key="1">
    <source>
        <dbReference type="ARBA" id="ARBA00000085"/>
    </source>
</evidence>
<feature type="domain" description="PAS" evidence="11">
    <location>
        <begin position="224"/>
        <end position="295"/>
    </location>
</feature>
<dbReference type="CDD" id="cd16922">
    <property type="entry name" value="HATPase_EvgS-ArcB-TorS-like"/>
    <property type="match status" value="1"/>
</dbReference>
<keyword evidence="6" id="KW-0902">Two-component regulatory system</keyword>
<keyword evidence="8" id="KW-1133">Transmembrane helix</keyword>
<evidence type="ECO:0000256" key="4">
    <source>
        <dbReference type="ARBA" id="ARBA00022679"/>
    </source>
</evidence>
<dbReference type="CDD" id="cd17546">
    <property type="entry name" value="REC_hyHK_CKI1_RcsC-like"/>
    <property type="match status" value="1"/>
</dbReference>
<evidence type="ECO:0000256" key="2">
    <source>
        <dbReference type="ARBA" id="ARBA00012438"/>
    </source>
</evidence>
<keyword evidence="13" id="KW-1185">Reference proteome</keyword>
<dbReference type="AlphaFoldDB" id="A0A074TQB2"/>
<dbReference type="SUPFAM" id="SSF55785">
    <property type="entry name" value="PYP-like sensor domain (PAS domain)"/>
    <property type="match status" value="1"/>
</dbReference>
<keyword evidence="8" id="KW-0472">Membrane</keyword>
<dbReference type="SMART" id="SM00091">
    <property type="entry name" value="PAS"/>
    <property type="match status" value="1"/>
</dbReference>
<dbReference type="Gene3D" id="1.10.287.130">
    <property type="match status" value="1"/>
</dbReference>
<dbReference type="Pfam" id="PF02518">
    <property type="entry name" value="HATPase_c"/>
    <property type="match status" value="1"/>
</dbReference>
<comment type="caution">
    <text evidence="12">The sequence shown here is derived from an EMBL/GenBank/DDBJ whole genome shotgun (WGS) entry which is preliminary data.</text>
</comment>
<dbReference type="InterPro" id="IPR011006">
    <property type="entry name" value="CheY-like_superfamily"/>
</dbReference>
<proteinExistence type="predicted"/>
<dbReference type="InterPro" id="IPR003594">
    <property type="entry name" value="HATPase_dom"/>
</dbReference>
<dbReference type="EMBL" id="JHEH01000003">
    <property type="protein sequence ID" value="KEP71183.1"/>
    <property type="molecule type" value="Genomic_DNA"/>
</dbReference>
<dbReference type="SUPFAM" id="SSF55874">
    <property type="entry name" value="ATPase domain of HSP90 chaperone/DNA topoisomerase II/histidine kinase"/>
    <property type="match status" value="1"/>
</dbReference>
<name>A0A074TQB2_9RHOB</name>
<dbReference type="Gene3D" id="3.40.50.2300">
    <property type="match status" value="1"/>
</dbReference>
<dbReference type="RefSeq" id="WP_245739596.1">
    <property type="nucleotide sequence ID" value="NZ_FOVB01000003.1"/>
</dbReference>
<keyword evidence="8" id="KW-0812">Transmembrane</keyword>
<feature type="domain" description="Histidine kinase" evidence="9">
    <location>
        <begin position="371"/>
        <end position="591"/>
    </location>
</feature>
<dbReference type="InterPro" id="IPR005467">
    <property type="entry name" value="His_kinase_dom"/>
</dbReference>
<dbReference type="SMART" id="SM00448">
    <property type="entry name" value="REC"/>
    <property type="match status" value="1"/>
</dbReference>
<dbReference type="InterPro" id="IPR000014">
    <property type="entry name" value="PAS"/>
</dbReference>
<feature type="transmembrane region" description="Helical" evidence="8">
    <location>
        <begin position="186"/>
        <end position="207"/>
    </location>
</feature>
<dbReference type="InterPro" id="IPR003661">
    <property type="entry name" value="HisK_dim/P_dom"/>
</dbReference>
<dbReference type="Gene3D" id="3.30.565.10">
    <property type="entry name" value="Histidine kinase-like ATPase, C-terminal domain"/>
    <property type="match status" value="1"/>
</dbReference>
<dbReference type="SUPFAM" id="SSF47226">
    <property type="entry name" value="Histidine-containing phosphotransfer domain, HPT domain"/>
    <property type="match status" value="1"/>
</dbReference>
<dbReference type="InterPro" id="IPR001789">
    <property type="entry name" value="Sig_transdc_resp-reg_receiver"/>
</dbReference>
<dbReference type="Pfam" id="PF00072">
    <property type="entry name" value="Response_reg"/>
    <property type="match status" value="1"/>
</dbReference>
<evidence type="ECO:0000259" key="10">
    <source>
        <dbReference type="PROSITE" id="PS50110"/>
    </source>
</evidence>
<sequence length="841" mass="91200">MTPAEGPPVRAKFDKARIGSGILLTLAAMCLMAIAFLALEITRELRYLSSANSDNVHWTLSQAEVEFLELQHAVDRSLHSDNSGLDRVVEEFDIFYSRMDTLARGQLYAPLRRDPAFIEPVTAVRTQLDAMIPIIDGPRDQLRDRLDDFARELHPLRLEVRDLATAGLKHFARSSDASRVSVSVTLLRLGIVTGVLLLALAILLFNYRRVMFQIARRGRELSDAYARLNTILETSLDGVIVAEMDGQILSFNPAAERMFGLEAPDVIGRGMGELILSDPERESDAAGMERARPNGPLHVIGQGRVKLEAKRANGDLFPLELAIERASTREGTLAVAFLRDISLRVAAENELVQARDRALAGEQAKSEFLAMMTHEIRTPLNGVLGNLSLLKGTQLGTAQARYVRNMEISGELLMQHVDAVLDVARFESGVETMRADVVHLGQLIQDIVDSQSSGAEAHGNSLQWGWVGAPLTWVRIDASRLQQVLLNLVGNAIKFTRNGRITIEAEANEAGAEMRLDLRVIDTGIGIALDDQARVFEDFQTVKSSQTRAIGGTGLGLSIARRFVQAMEGEIGLESTPGEGSVFWLQIPVEVAQAQDAPAPDATAAVPARATPALNVLLVEDDDINLEIARELLERMAHQVSCARDGQQAVDMAERTRYDLILMDIRMPVMDGLEATRRIRASEGASRDVPIIAFSANVLPEAKERFAAAGMSGFLGKPLKGAELSDLLAEFFASPSEAASAPSEAPPAVPRNPLEALAIRHSDELQQFFDWLDGVSVAAAEIAARAHKLAGSSAAFGQADLHAALIALENAAEGASDTQSLAPEIAHARMAWKAAPTPQLG</sequence>
<dbReference type="SUPFAM" id="SSF47384">
    <property type="entry name" value="Homodimeric domain of signal transducing histidine kinase"/>
    <property type="match status" value="1"/>
</dbReference>
<dbReference type="PROSITE" id="PS50109">
    <property type="entry name" value="HIS_KIN"/>
    <property type="match status" value="1"/>
</dbReference>
<dbReference type="NCBIfam" id="TIGR00229">
    <property type="entry name" value="sensory_box"/>
    <property type="match status" value="1"/>
</dbReference>
<gene>
    <name evidence="12" type="ORF">DL1_11100</name>
</gene>
<dbReference type="SMART" id="SM00387">
    <property type="entry name" value="HATPase_c"/>
    <property type="match status" value="1"/>
</dbReference>
<dbReference type="InterPro" id="IPR036641">
    <property type="entry name" value="HPT_dom_sf"/>
</dbReference>
<evidence type="ECO:0000256" key="7">
    <source>
        <dbReference type="PROSITE-ProRule" id="PRU00169"/>
    </source>
</evidence>
<dbReference type="PROSITE" id="PS50110">
    <property type="entry name" value="RESPONSE_REGULATORY"/>
    <property type="match status" value="1"/>
</dbReference>
<evidence type="ECO:0000256" key="6">
    <source>
        <dbReference type="ARBA" id="ARBA00023012"/>
    </source>
</evidence>
<dbReference type="Pfam" id="PF00512">
    <property type="entry name" value="HisKA"/>
    <property type="match status" value="1"/>
</dbReference>
<dbReference type="GO" id="GO:0000155">
    <property type="term" value="F:phosphorelay sensor kinase activity"/>
    <property type="evidence" value="ECO:0007669"/>
    <property type="project" value="InterPro"/>
</dbReference>
<dbReference type="InterPro" id="IPR036890">
    <property type="entry name" value="HATPase_C_sf"/>
</dbReference>
<feature type="modified residue" description="4-aspartylphosphate" evidence="7">
    <location>
        <position position="664"/>
    </location>
</feature>
<evidence type="ECO:0000259" key="9">
    <source>
        <dbReference type="PROSITE" id="PS50109"/>
    </source>
</evidence>
<organism evidence="12 13">
    <name type="scientific">Thioclava dalianensis</name>
    <dbReference type="NCBI Taxonomy" id="1185766"/>
    <lineage>
        <taxon>Bacteria</taxon>
        <taxon>Pseudomonadati</taxon>
        <taxon>Pseudomonadota</taxon>
        <taxon>Alphaproteobacteria</taxon>
        <taxon>Rhodobacterales</taxon>
        <taxon>Paracoccaceae</taxon>
        <taxon>Thioclava</taxon>
    </lineage>
</organism>
<evidence type="ECO:0000256" key="3">
    <source>
        <dbReference type="ARBA" id="ARBA00022553"/>
    </source>
</evidence>
<dbReference type="PANTHER" id="PTHR43047:SF64">
    <property type="entry name" value="HISTIDINE KINASE CONTAINING CHEY-HOMOLOGOUS RECEIVER DOMAIN AND PAS DOMAIN-RELATED"/>
    <property type="match status" value="1"/>
</dbReference>
<evidence type="ECO:0000256" key="5">
    <source>
        <dbReference type="ARBA" id="ARBA00022777"/>
    </source>
</evidence>
<evidence type="ECO:0000256" key="8">
    <source>
        <dbReference type="SAM" id="Phobius"/>
    </source>
</evidence>
<dbReference type="InterPro" id="IPR036097">
    <property type="entry name" value="HisK_dim/P_sf"/>
</dbReference>
<feature type="transmembrane region" description="Helical" evidence="8">
    <location>
        <begin position="20"/>
        <end position="39"/>
    </location>
</feature>
<feature type="domain" description="Response regulatory" evidence="10">
    <location>
        <begin position="615"/>
        <end position="732"/>
    </location>
</feature>
<dbReference type="Pfam" id="PF13426">
    <property type="entry name" value="PAS_9"/>
    <property type="match status" value="1"/>
</dbReference>
<dbReference type="InterPro" id="IPR004358">
    <property type="entry name" value="Sig_transdc_His_kin-like_C"/>
</dbReference>
<dbReference type="EC" id="2.7.13.3" evidence="2"/>
<reference evidence="12 13" key="1">
    <citation type="submission" date="2014-03" db="EMBL/GenBank/DDBJ databases">
        <title>The draft genome sequence of Thioclava dalianensis DLFJ1-1.</title>
        <authorList>
            <person name="Lai Q."/>
            <person name="Shao Z."/>
        </authorList>
    </citation>
    <scope>NUCLEOTIDE SEQUENCE [LARGE SCALE GENOMIC DNA]</scope>
    <source>
        <strain evidence="12 13">DLFJ1-1</strain>
    </source>
</reference>
<dbReference type="SMART" id="SM00388">
    <property type="entry name" value="HisKA"/>
    <property type="match status" value="1"/>
</dbReference>
<evidence type="ECO:0000259" key="11">
    <source>
        <dbReference type="PROSITE" id="PS50112"/>
    </source>
</evidence>
<evidence type="ECO:0000313" key="13">
    <source>
        <dbReference type="Proteomes" id="UP000027725"/>
    </source>
</evidence>
<accession>A0A074TQB2</accession>
<dbReference type="eggNOG" id="COG2205">
    <property type="taxonomic scope" value="Bacteria"/>
</dbReference>
<dbReference type="Gene3D" id="3.30.450.20">
    <property type="entry name" value="PAS domain"/>
    <property type="match status" value="1"/>
</dbReference>
<keyword evidence="5 12" id="KW-0418">Kinase</keyword>
<dbReference type="PROSITE" id="PS50112">
    <property type="entry name" value="PAS"/>
    <property type="match status" value="1"/>
</dbReference>
<dbReference type="SUPFAM" id="SSF52172">
    <property type="entry name" value="CheY-like"/>
    <property type="match status" value="1"/>
</dbReference>
<dbReference type="CDD" id="cd00130">
    <property type="entry name" value="PAS"/>
    <property type="match status" value="1"/>
</dbReference>
<keyword evidence="3 7" id="KW-0597">Phosphoprotein</keyword>
<protein>
    <recommendedName>
        <fullName evidence="2">histidine kinase</fullName>
        <ecNumber evidence="2">2.7.13.3</ecNumber>
    </recommendedName>
</protein>
<dbReference type="Proteomes" id="UP000027725">
    <property type="component" value="Unassembled WGS sequence"/>
</dbReference>
<keyword evidence="4" id="KW-0808">Transferase</keyword>
<dbReference type="CDD" id="cd00082">
    <property type="entry name" value="HisKA"/>
    <property type="match status" value="1"/>
</dbReference>
<evidence type="ECO:0000313" key="12">
    <source>
        <dbReference type="EMBL" id="KEP71183.1"/>
    </source>
</evidence>
<comment type="catalytic activity">
    <reaction evidence="1">
        <text>ATP + protein L-histidine = ADP + protein N-phospho-L-histidine.</text>
        <dbReference type="EC" id="2.7.13.3"/>
    </reaction>
</comment>
<dbReference type="PANTHER" id="PTHR43047">
    <property type="entry name" value="TWO-COMPONENT HISTIDINE PROTEIN KINASE"/>
    <property type="match status" value="1"/>
</dbReference>
<dbReference type="FunFam" id="3.30.565.10:FF:000010">
    <property type="entry name" value="Sensor histidine kinase RcsC"/>
    <property type="match status" value="1"/>
</dbReference>